<evidence type="ECO:0000313" key="1">
    <source>
        <dbReference type="EMBL" id="QDH91748.1"/>
    </source>
</evidence>
<dbReference type="GeneID" id="64766994"/>
<evidence type="ECO:0000313" key="2">
    <source>
        <dbReference type="Proteomes" id="UP000316777"/>
    </source>
</evidence>
<organism evidence="1 2">
    <name type="scientific">Mycobacterium phage Phrappuccino</name>
    <dbReference type="NCBI Taxonomy" id="2591223"/>
    <lineage>
        <taxon>Viruses</taxon>
        <taxon>Duplodnaviria</taxon>
        <taxon>Heunggongvirae</taxon>
        <taxon>Uroviricota</taxon>
        <taxon>Caudoviricetes</taxon>
        <taxon>Phrappuccinovirus</taxon>
        <taxon>Phrappuccinovirus phrappuccino</taxon>
        <taxon>Phreappuccinovirus Phrappuccino</taxon>
    </lineage>
</organism>
<keyword evidence="2" id="KW-1185">Reference proteome</keyword>
<protein>
    <submittedName>
        <fullName evidence="1">Tail sheath protein</fullName>
    </submittedName>
</protein>
<dbReference type="Proteomes" id="UP000316777">
    <property type="component" value="Segment"/>
</dbReference>
<accession>A0A514DDS2</accession>
<reference evidence="1 2" key="1">
    <citation type="submission" date="2019-05" db="EMBL/GenBank/DDBJ databases">
        <authorList>
            <person name="Pope W.H."/>
            <person name="Garlena R.A."/>
            <person name="Russell D.A."/>
            <person name="Jacobs-Sera D."/>
            <person name="Hatfull G.F."/>
        </authorList>
    </citation>
    <scope>NUCLEOTIDE SEQUENCE [LARGE SCALE GENOMIC DNA]</scope>
</reference>
<dbReference type="EMBL" id="MK937592">
    <property type="protein sequence ID" value="QDH91748.1"/>
    <property type="molecule type" value="Genomic_DNA"/>
</dbReference>
<sequence>MAVSSAANFGSRYLPPGVYTRIVDGPQLAVNSSMPTAVGLFGTAVGFRTWLETLQINPDTDAETPAINRTLAKQGIDVETLVVRNPTSGQTYVEGTDYTVEHIGGTINTPNATYAIARVIDGGHIDPGTEVQISYRYTDPKYFDPYIFYDYEDVRAAYGDPYNTATGEIQSELTLHAKFAFANGAYQVVCVAVDPATPGSPTTGEYADALAKLSDQPQVAVVSSCSGAVPLHALVQQHVRVQSDNRFERRAILGMDGSVTPIASAQRILNAQALTDRRVALVSPSSFVTYSEELNNEVTLGGQYMATCLAAMTVAMDFAQPLTHKRITGWKAIGELQPEGEKNLESQNGLMVVEQTRQQIIRVRHGVTTDPTDLISREWNVTGQTDALTFRIRDYLEAANLIGQPIYGYTLINVKSSAQSALESLKRDGLLVDYHGLKARQLLTNPDVISVSFTWLPAFPLNYIVVEFGISLTNGEVSIGDTANLNNFGSPSATNSFGGPGNTLQSI</sequence>
<dbReference type="RefSeq" id="YP_010059762.1">
    <property type="nucleotide sequence ID" value="NC_054727.1"/>
</dbReference>
<name>A0A514DDS2_9CAUD</name>
<proteinExistence type="predicted"/>
<dbReference type="KEGG" id="vg:64766994"/>
<gene>
    <name evidence="1" type="primary">73</name>
    <name evidence="1" type="ORF">SEA_PHRAPPUCCINO_73</name>
</gene>